<dbReference type="InterPro" id="IPR055755">
    <property type="entry name" value="DUF7331"/>
</dbReference>
<evidence type="ECO:0000256" key="1">
    <source>
        <dbReference type="SAM" id="MobiDB-lite"/>
    </source>
</evidence>
<accession>A0A897N6C6</accession>
<organism evidence="2 3">
    <name type="scientific">Halapricum desulfuricans</name>
    <dbReference type="NCBI Taxonomy" id="2841257"/>
    <lineage>
        <taxon>Archaea</taxon>
        <taxon>Methanobacteriati</taxon>
        <taxon>Methanobacteriota</taxon>
        <taxon>Stenosarchaea group</taxon>
        <taxon>Halobacteria</taxon>
        <taxon>Halobacteriales</taxon>
        <taxon>Haloarculaceae</taxon>
        <taxon>Halapricum</taxon>
    </lineage>
</organism>
<dbReference type="Proteomes" id="UP000662973">
    <property type="component" value="Chromosome"/>
</dbReference>
<dbReference type="EMBL" id="CP064788">
    <property type="protein sequence ID" value="QSG08124.1"/>
    <property type="molecule type" value="Genomic_DNA"/>
</dbReference>
<name>A0A897N6C6_9EURY</name>
<dbReference type="KEGG" id="hds:HSR122_0718"/>
<keyword evidence="3" id="KW-1185">Reference proteome</keyword>
<dbReference type="RefSeq" id="WP_229111285.1">
    <property type="nucleotide sequence ID" value="NZ_CP064788.1"/>
</dbReference>
<dbReference type="Pfam" id="PF24018">
    <property type="entry name" value="DUF7331"/>
    <property type="match status" value="1"/>
</dbReference>
<gene>
    <name evidence="2" type="ORF">HSR122_0718</name>
</gene>
<feature type="region of interest" description="Disordered" evidence="1">
    <location>
        <begin position="1"/>
        <end position="23"/>
    </location>
</feature>
<dbReference type="GeneID" id="68851376"/>
<protein>
    <submittedName>
        <fullName evidence="2">Uncharacterized protein</fullName>
    </submittedName>
</protein>
<dbReference type="AlphaFoldDB" id="A0A897N6C6"/>
<reference evidence="2 3" key="1">
    <citation type="submission" date="2020-11" db="EMBL/GenBank/DDBJ databases">
        <title>Carbohydrate-dependent, anaerobic sulfur respiration: A novel catabolism in halophilic archaea.</title>
        <authorList>
            <person name="Sorokin D.Y."/>
            <person name="Messina E."/>
            <person name="Smedile F."/>
            <person name="La Cono V."/>
            <person name="Hallsworth J.E."/>
            <person name="Yakimov M.M."/>
        </authorList>
    </citation>
    <scope>NUCLEOTIDE SEQUENCE [LARGE SCALE GENOMIC DNA]</scope>
    <source>
        <strain evidence="2 3">HSR12-2</strain>
    </source>
</reference>
<sequence>MSNRVNAAGESDRAATSETTTGAETIEAYEEDGTVVFYDAENPIAWIESDSAVSLADAV</sequence>
<proteinExistence type="predicted"/>
<evidence type="ECO:0000313" key="2">
    <source>
        <dbReference type="EMBL" id="QSG08124.1"/>
    </source>
</evidence>
<evidence type="ECO:0000313" key="3">
    <source>
        <dbReference type="Proteomes" id="UP000662973"/>
    </source>
</evidence>